<sequence length="55" mass="6125">MEKQLSDQKGKSPDADPELRFDHNVIEHLGIKLYQNKPVNVLACPSSEHLAQLAA</sequence>
<accession>A0A031JZC7</accession>
<proteinExistence type="predicted"/>
<dbReference type="RefSeq" id="WP_155986196.1">
    <property type="nucleotide sequence ID" value="NZ_JFYZ01000003.1"/>
</dbReference>
<reference evidence="1 2" key="1">
    <citation type="submission" date="2014-03" db="EMBL/GenBank/DDBJ databases">
        <title>Whole genome sequence of Novosphingobium resinovorum KF1.</title>
        <authorList>
            <person name="Gan H.M."/>
            <person name="Gan H.Y."/>
            <person name="Chew T.H."/>
            <person name="Savka M.A."/>
        </authorList>
    </citation>
    <scope>NUCLEOTIDE SEQUENCE [LARGE SCALE GENOMIC DNA]</scope>
    <source>
        <strain evidence="1 2">KF1</strain>
    </source>
</reference>
<dbReference type="Proteomes" id="UP000024329">
    <property type="component" value="Unassembled WGS sequence"/>
</dbReference>
<gene>
    <name evidence="1" type="ORF">BV97_01199</name>
</gene>
<name>A0A031JZC7_9SPHN</name>
<organism evidence="1 2">
    <name type="scientific">Novosphingobium resinovorum</name>
    <dbReference type="NCBI Taxonomy" id="158500"/>
    <lineage>
        <taxon>Bacteria</taxon>
        <taxon>Pseudomonadati</taxon>
        <taxon>Pseudomonadota</taxon>
        <taxon>Alphaproteobacteria</taxon>
        <taxon>Sphingomonadales</taxon>
        <taxon>Sphingomonadaceae</taxon>
        <taxon>Novosphingobium</taxon>
    </lineage>
</organism>
<comment type="caution">
    <text evidence="1">The sequence shown here is derived from an EMBL/GenBank/DDBJ whole genome shotgun (WGS) entry which is preliminary data.</text>
</comment>
<evidence type="ECO:0000313" key="1">
    <source>
        <dbReference type="EMBL" id="EZP83096.1"/>
    </source>
</evidence>
<evidence type="ECO:0000313" key="2">
    <source>
        <dbReference type="Proteomes" id="UP000024329"/>
    </source>
</evidence>
<protein>
    <submittedName>
        <fullName evidence="1">Uncharacterized protein</fullName>
    </submittedName>
</protein>
<dbReference type="EMBL" id="JFYZ01000003">
    <property type="protein sequence ID" value="EZP83096.1"/>
    <property type="molecule type" value="Genomic_DNA"/>
</dbReference>
<dbReference type="AlphaFoldDB" id="A0A031JZC7"/>